<evidence type="ECO:0000256" key="1">
    <source>
        <dbReference type="ARBA" id="ARBA00005474"/>
    </source>
</evidence>
<gene>
    <name evidence="4" type="ORF">KI387_020934</name>
</gene>
<dbReference type="InterPro" id="IPR004883">
    <property type="entry name" value="LOB"/>
</dbReference>
<evidence type="ECO:0000313" key="5">
    <source>
        <dbReference type="Proteomes" id="UP000824469"/>
    </source>
</evidence>
<organism evidence="4 5">
    <name type="scientific">Taxus chinensis</name>
    <name type="common">Chinese yew</name>
    <name type="synonym">Taxus wallichiana var. chinensis</name>
    <dbReference type="NCBI Taxonomy" id="29808"/>
    <lineage>
        <taxon>Eukaryota</taxon>
        <taxon>Viridiplantae</taxon>
        <taxon>Streptophyta</taxon>
        <taxon>Embryophyta</taxon>
        <taxon>Tracheophyta</taxon>
        <taxon>Spermatophyta</taxon>
        <taxon>Pinopsida</taxon>
        <taxon>Pinidae</taxon>
        <taxon>Conifers II</taxon>
        <taxon>Cupressales</taxon>
        <taxon>Taxaceae</taxon>
        <taxon>Taxus</taxon>
    </lineage>
</organism>
<dbReference type="OMA" id="SMCYEAL"/>
<proteinExistence type="inferred from homology"/>
<dbReference type="AlphaFoldDB" id="A0AA38GD14"/>
<accession>A0AA38GD14</accession>
<evidence type="ECO:0000256" key="2">
    <source>
        <dbReference type="SAM" id="MobiDB-lite"/>
    </source>
</evidence>
<dbReference type="Pfam" id="PF03195">
    <property type="entry name" value="LOB"/>
    <property type="match status" value="1"/>
</dbReference>
<dbReference type="PANTHER" id="PTHR31301:SF206">
    <property type="entry name" value="LOB DOMAIN-CONTAINING PROTEIN 1"/>
    <property type="match status" value="1"/>
</dbReference>
<name>A0AA38GD14_TAXCH</name>
<dbReference type="PROSITE" id="PS50891">
    <property type="entry name" value="LOB"/>
    <property type="match status" value="1"/>
</dbReference>
<evidence type="ECO:0000259" key="3">
    <source>
        <dbReference type="PROSITE" id="PS50891"/>
    </source>
</evidence>
<dbReference type="EMBL" id="JAHRHJ020000004">
    <property type="protein sequence ID" value="KAH9319165.1"/>
    <property type="molecule type" value="Genomic_DNA"/>
</dbReference>
<dbReference type="Proteomes" id="UP000824469">
    <property type="component" value="Unassembled WGS sequence"/>
</dbReference>
<evidence type="ECO:0000313" key="4">
    <source>
        <dbReference type="EMBL" id="KAH9319165.1"/>
    </source>
</evidence>
<reference evidence="4 5" key="1">
    <citation type="journal article" date="2021" name="Nat. Plants">
        <title>The Taxus genome provides insights into paclitaxel biosynthesis.</title>
        <authorList>
            <person name="Xiong X."/>
            <person name="Gou J."/>
            <person name="Liao Q."/>
            <person name="Li Y."/>
            <person name="Zhou Q."/>
            <person name="Bi G."/>
            <person name="Li C."/>
            <person name="Du R."/>
            <person name="Wang X."/>
            <person name="Sun T."/>
            <person name="Guo L."/>
            <person name="Liang H."/>
            <person name="Lu P."/>
            <person name="Wu Y."/>
            <person name="Zhang Z."/>
            <person name="Ro D.K."/>
            <person name="Shang Y."/>
            <person name="Huang S."/>
            <person name="Yan J."/>
        </authorList>
    </citation>
    <scope>NUCLEOTIDE SEQUENCE [LARGE SCALE GENOMIC DNA]</scope>
    <source>
        <strain evidence="4">Ta-2019</strain>
    </source>
</reference>
<comment type="similarity">
    <text evidence="1">Belongs to the LOB domain-containing protein family.</text>
</comment>
<comment type="caution">
    <text evidence="4">The sequence shown here is derived from an EMBL/GenBank/DDBJ whole genome shotgun (WGS) entry which is preliminary data.</text>
</comment>
<keyword evidence="5" id="KW-1185">Reference proteome</keyword>
<sequence>MNSFGSGKATVFPCAACKILRIRCGEKCMLAPYFPPENPHKFATAHRVFGVGNIIKMLKVRFKKNLPNDGRADVVSSMVYEAEAEARLRDPVFILKLHLDQANLVSLVSRLYTLGEESKPFSSSESDPQDNDNDNSADHNNDLFLEDSDPMILWEPLWP</sequence>
<feature type="region of interest" description="Disordered" evidence="2">
    <location>
        <begin position="118"/>
        <end position="144"/>
    </location>
</feature>
<dbReference type="PANTHER" id="PTHR31301">
    <property type="entry name" value="LOB DOMAIN-CONTAINING PROTEIN 4-RELATED"/>
    <property type="match status" value="1"/>
</dbReference>
<protein>
    <recommendedName>
        <fullName evidence="3">LOB domain-containing protein</fullName>
    </recommendedName>
</protein>
<feature type="domain" description="LOB" evidence="3">
    <location>
        <begin position="12"/>
        <end position="118"/>
    </location>
</feature>